<sequence length="66" mass="7446">MGESRHPCRTPTRVPKKSPCRPLRITVLLEFPSSYCMACISPSSMLNPFITCHGPSCHTRLKVFLK</sequence>
<name>A0A9D4RDT0_DREPO</name>
<organism evidence="1 2">
    <name type="scientific">Dreissena polymorpha</name>
    <name type="common">Zebra mussel</name>
    <name type="synonym">Mytilus polymorpha</name>
    <dbReference type="NCBI Taxonomy" id="45954"/>
    <lineage>
        <taxon>Eukaryota</taxon>
        <taxon>Metazoa</taxon>
        <taxon>Spiralia</taxon>
        <taxon>Lophotrochozoa</taxon>
        <taxon>Mollusca</taxon>
        <taxon>Bivalvia</taxon>
        <taxon>Autobranchia</taxon>
        <taxon>Heteroconchia</taxon>
        <taxon>Euheterodonta</taxon>
        <taxon>Imparidentia</taxon>
        <taxon>Neoheterodontei</taxon>
        <taxon>Myida</taxon>
        <taxon>Dreissenoidea</taxon>
        <taxon>Dreissenidae</taxon>
        <taxon>Dreissena</taxon>
    </lineage>
</organism>
<keyword evidence="2" id="KW-1185">Reference proteome</keyword>
<evidence type="ECO:0000313" key="1">
    <source>
        <dbReference type="EMBL" id="KAH3863728.1"/>
    </source>
</evidence>
<protein>
    <submittedName>
        <fullName evidence="1">Uncharacterized protein</fullName>
    </submittedName>
</protein>
<accession>A0A9D4RDT0</accession>
<reference evidence="1" key="1">
    <citation type="journal article" date="2019" name="bioRxiv">
        <title>The Genome of the Zebra Mussel, Dreissena polymorpha: A Resource for Invasive Species Research.</title>
        <authorList>
            <person name="McCartney M.A."/>
            <person name="Auch B."/>
            <person name="Kono T."/>
            <person name="Mallez S."/>
            <person name="Zhang Y."/>
            <person name="Obille A."/>
            <person name="Becker A."/>
            <person name="Abrahante J.E."/>
            <person name="Garbe J."/>
            <person name="Badalamenti J.P."/>
            <person name="Herman A."/>
            <person name="Mangelson H."/>
            <person name="Liachko I."/>
            <person name="Sullivan S."/>
            <person name="Sone E.D."/>
            <person name="Koren S."/>
            <person name="Silverstein K.A.T."/>
            <person name="Beckman K.B."/>
            <person name="Gohl D.M."/>
        </authorList>
    </citation>
    <scope>NUCLEOTIDE SEQUENCE</scope>
    <source>
        <strain evidence="1">Duluth1</strain>
        <tissue evidence="1">Whole animal</tissue>
    </source>
</reference>
<dbReference type="Proteomes" id="UP000828390">
    <property type="component" value="Unassembled WGS sequence"/>
</dbReference>
<dbReference type="EMBL" id="JAIWYP010000002">
    <property type="protein sequence ID" value="KAH3863728.1"/>
    <property type="molecule type" value="Genomic_DNA"/>
</dbReference>
<reference evidence="1" key="2">
    <citation type="submission" date="2020-11" db="EMBL/GenBank/DDBJ databases">
        <authorList>
            <person name="McCartney M.A."/>
            <person name="Auch B."/>
            <person name="Kono T."/>
            <person name="Mallez S."/>
            <person name="Becker A."/>
            <person name="Gohl D.M."/>
            <person name="Silverstein K.A.T."/>
            <person name="Koren S."/>
            <person name="Bechman K.B."/>
            <person name="Herman A."/>
            <person name="Abrahante J.E."/>
            <person name="Garbe J."/>
        </authorList>
    </citation>
    <scope>NUCLEOTIDE SEQUENCE</scope>
    <source>
        <strain evidence="1">Duluth1</strain>
        <tissue evidence="1">Whole animal</tissue>
    </source>
</reference>
<proteinExistence type="predicted"/>
<dbReference type="AlphaFoldDB" id="A0A9D4RDT0"/>
<evidence type="ECO:0000313" key="2">
    <source>
        <dbReference type="Proteomes" id="UP000828390"/>
    </source>
</evidence>
<comment type="caution">
    <text evidence="1">The sequence shown here is derived from an EMBL/GenBank/DDBJ whole genome shotgun (WGS) entry which is preliminary data.</text>
</comment>
<gene>
    <name evidence="1" type="ORF">DPMN_026725</name>
</gene>